<organism evidence="2 3">
    <name type="scientific">Diabrotica virgifera virgifera</name>
    <name type="common">western corn rootworm</name>
    <dbReference type="NCBI Taxonomy" id="50390"/>
    <lineage>
        <taxon>Eukaryota</taxon>
        <taxon>Metazoa</taxon>
        <taxon>Ecdysozoa</taxon>
        <taxon>Arthropoda</taxon>
        <taxon>Hexapoda</taxon>
        <taxon>Insecta</taxon>
        <taxon>Pterygota</taxon>
        <taxon>Neoptera</taxon>
        <taxon>Endopterygota</taxon>
        <taxon>Coleoptera</taxon>
        <taxon>Polyphaga</taxon>
        <taxon>Cucujiformia</taxon>
        <taxon>Chrysomeloidea</taxon>
        <taxon>Chrysomelidae</taxon>
        <taxon>Galerucinae</taxon>
        <taxon>Diabroticina</taxon>
        <taxon>Diabroticites</taxon>
        <taxon>Diabrotica</taxon>
    </lineage>
</organism>
<feature type="region of interest" description="Disordered" evidence="1">
    <location>
        <begin position="29"/>
        <end position="58"/>
    </location>
</feature>
<dbReference type="RefSeq" id="XP_050512032.1">
    <property type="nucleotide sequence ID" value="XM_050656075.1"/>
</dbReference>
<dbReference type="EnsemblMetazoa" id="XM_050656075.1">
    <property type="protein sequence ID" value="XP_050512032.1"/>
    <property type="gene ID" value="LOC126888057"/>
</dbReference>
<reference evidence="2" key="1">
    <citation type="submission" date="2025-05" db="UniProtKB">
        <authorList>
            <consortium name="EnsemblMetazoa"/>
        </authorList>
    </citation>
    <scope>IDENTIFICATION</scope>
</reference>
<evidence type="ECO:0000313" key="2">
    <source>
        <dbReference type="EnsemblMetazoa" id="XP_050512032.1"/>
    </source>
</evidence>
<sequence length="133" mass="15013">MTPVNIAAAFKKTGIFPFDQHVFNEGDFLASHLTDRPPPPESLEELPSTSTSETKDKYTRKRYETTICESCGNTRISKESQRTSNTQNKKGKTMIATDTPEKDELQEIRIKKTAIETVKGNMLSKVNDSKEEK</sequence>
<evidence type="ECO:0000256" key="1">
    <source>
        <dbReference type="SAM" id="MobiDB-lite"/>
    </source>
</evidence>
<evidence type="ECO:0000313" key="3">
    <source>
        <dbReference type="Proteomes" id="UP001652700"/>
    </source>
</evidence>
<name>A0ABM5KPB4_DIAVI</name>
<proteinExistence type="predicted"/>
<feature type="region of interest" description="Disordered" evidence="1">
    <location>
        <begin position="75"/>
        <end position="102"/>
    </location>
</feature>
<dbReference type="Proteomes" id="UP001652700">
    <property type="component" value="Unplaced"/>
</dbReference>
<accession>A0ABM5KPB4</accession>
<protein>
    <submittedName>
        <fullName evidence="2">Uncharacterized protein</fullName>
    </submittedName>
</protein>
<dbReference type="GeneID" id="126888057"/>
<keyword evidence="3" id="KW-1185">Reference proteome</keyword>